<keyword evidence="3" id="KW-1185">Reference proteome</keyword>
<feature type="region of interest" description="Disordered" evidence="1">
    <location>
        <begin position="102"/>
        <end position="125"/>
    </location>
</feature>
<protein>
    <recommendedName>
        <fullName evidence="4">ATPase with chaperone activity</fullName>
    </recommendedName>
</protein>
<reference evidence="2 3" key="1">
    <citation type="submission" date="2024-04" db="EMBL/GenBank/DDBJ databases">
        <title>Novel species of the genus Ideonella isolated from streams.</title>
        <authorList>
            <person name="Lu H."/>
        </authorList>
    </citation>
    <scope>NUCLEOTIDE SEQUENCE [LARGE SCALE GENOMIC DNA]</scope>
    <source>
        <strain evidence="2 3">DXS22W</strain>
    </source>
</reference>
<accession>A0ABU9CQF3</accession>
<evidence type="ECO:0000313" key="2">
    <source>
        <dbReference type="EMBL" id="MEK8053131.1"/>
    </source>
</evidence>
<proteinExistence type="predicted"/>
<gene>
    <name evidence="2" type="ORF">AACH10_22950</name>
</gene>
<dbReference type="RefSeq" id="WP_341412877.1">
    <property type="nucleotide sequence ID" value="NZ_JBBUTH010000011.1"/>
</dbReference>
<sequence>MSQDDYQIPIPPSFEAVYRDPRGRLTVPLAEFRARYELCEDMAQLLVERSQEVHHGQGVSEDIILQRTEDGLASDGAGFSAAEARWVVTRLAELLNWPWAHRPMPEDAAPESTDEDREHRRHPRF</sequence>
<evidence type="ECO:0000256" key="1">
    <source>
        <dbReference type="SAM" id="MobiDB-lite"/>
    </source>
</evidence>
<name>A0ABU9CQF3_9BURK</name>
<dbReference type="EMBL" id="JBBUTH010000011">
    <property type="protein sequence ID" value="MEK8053131.1"/>
    <property type="molecule type" value="Genomic_DNA"/>
</dbReference>
<evidence type="ECO:0008006" key="4">
    <source>
        <dbReference type="Google" id="ProtNLM"/>
    </source>
</evidence>
<dbReference type="Proteomes" id="UP001365405">
    <property type="component" value="Unassembled WGS sequence"/>
</dbReference>
<organism evidence="2 3">
    <name type="scientific">Pseudaquabacterium inlustre</name>
    <dbReference type="NCBI Taxonomy" id="2984192"/>
    <lineage>
        <taxon>Bacteria</taxon>
        <taxon>Pseudomonadati</taxon>
        <taxon>Pseudomonadota</taxon>
        <taxon>Betaproteobacteria</taxon>
        <taxon>Burkholderiales</taxon>
        <taxon>Sphaerotilaceae</taxon>
        <taxon>Pseudaquabacterium</taxon>
    </lineage>
</organism>
<comment type="caution">
    <text evidence="2">The sequence shown here is derived from an EMBL/GenBank/DDBJ whole genome shotgun (WGS) entry which is preliminary data.</text>
</comment>
<evidence type="ECO:0000313" key="3">
    <source>
        <dbReference type="Proteomes" id="UP001365405"/>
    </source>
</evidence>